<accession>X1RAE6</accession>
<dbReference type="EMBL" id="BARW01004519">
    <property type="protein sequence ID" value="GAI63971.1"/>
    <property type="molecule type" value="Genomic_DNA"/>
</dbReference>
<protein>
    <submittedName>
        <fullName evidence="2">Uncharacterized protein</fullName>
    </submittedName>
</protein>
<organism evidence="2">
    <name type="scientific">marine sediment metagenome</name>
    <dbReference type="NCBI Taxonomy" id="412755"/>
    <lineage>
        <taxon>unclassified sequences</taxon>
        <taxon>metagenomes</taxon>
        <taxon>ecological metagenomes</taxon>
    </lineage>
</organism>
<name>X1RAE6_9ZZZZ</name>
<evidence type="ECO:0000313" key="2">
    <source>
        <dbReference type="EMBL" id="GAI63971.1"/>
    </source>
</evidence>
<comment type="caution">
    <text evidence="2">The sequence shown here is derived from an EMBL/GenBank/DDBJ whole genome shotgun (WGS) entry which is preliminary data.</text>
</comment>
<sequence length="37" mass="4436">YDIIILSILDNITFNIILEKISMIYYFIICVLKEKNL</sequence>
<proteinExistence type="predicted"/>
<gene>
    <name evidence="2" type="ORF">S12H4_10528</name>
</gene>
<feature type="non-terminal residue" evidence="2">
    <location>
        <position position="1"/>
    </location>
</feature>
<reference evidence="2" key="1">
    <citation type="journal article" date="2014" name="Front. Microbiol.">
        <title>High frequency of phylogenetically diverse reductive dehalogenase-homologous genes in deep subseafloor sedimentary metagenomes.</title>
        <authorList>
            <person name="Kawai M."/>
            <person name="Futagami T."/>
            <person name="Toyoda A."/>
            <person name="Takaki Y."/>
            <person name="Nishi S."/>
            <person name="Hori S."/>
            <person name="Arai W."/>
            <person name="Tsubouchi T."/>
            <person name="Morono Y."/>
            <person name="Uchiyama I."/>
            <person name="Ito T."/>
            <person name="Fujiyama A."/>
            <person name="Inagaki F."/>
            <person name="Takami H."/>
        </authorList>
    </citation>
    <scope>NUCLEOTIDE SEQUENCE</scope>
    <source>
        <strain evidence="2">Expedition CK06-06</strain>
    </source>
</reference>
<dbReference type="AlphaFoldDB" id="X1RAE6"/>
<keyword evidence="1" id="KW-1133">Transmembrane helix</keyword>
<evidence type="ECO:0000256" key="1">
    <source>
        <dbReference type="SAM" id="Phobius"/>
    </source>
</evidence>
<keyword evidence="1" id="KW-0472">Membrane</keyword>
<feature type="transmembrane region" description="Helical" evidence="1">
    <location>
        <begin position="12"/>
        <end position="32"/>
    </location>
</feature>
<keyword evidence="1" id="KW-0812">Transmembrane</keyword>